<comment type="caution">
    <text evidence="2">The sequence shown here is derived from an EMBL/GenBank/DDBJ whole genome shotgun (WGS) entry which is preliminary data.</text>
</comment>
<name>A0A8K0W3Y2_9PLEO</name>
<dbReference type="AlphaFoldDB" id="A0A8K0W3Y2"/>
<evidence type="ECO:0000256" key="1">
    <source>
        <dbReference type="SAM" id="MobiDB-lite"/>
    </source>
</evidence>
<proteinExistence type="predicted"/>
<accession>A0A8K0W3Y2</accession>
<sequence length="516" mass="58804">MSSTQDGQSSSGPVPKPVPTLDSLPSELRRIIVSYLAPLSDELVPGCKKHLKNANVAHSCLREWAREYLFRDMPLNHVLVGMSSHLECFVANPENTELLKYIKHVRVQVPPGLRWEVGTDDPFGHHLDDQTSHRLHRHHGVSGYQLNQEQRQYNADYHRAMVEPFTDNRSWYRLLRAADASWGQIFRRLKSLEEISVGCCDIVDQPPPTYTHTFIRQHGRDIINQPYPKFVEDATVNVAWASVLVVKAAPASVRRLQVSMANMDNFNSFATVNRLLGLSYQGFYELSKDITRLSLTLSGIAGTHGSRDWHGETGSAFTARYWKSTLNKLANLQHLELQNDMSLNEDLMFSDMQMSDPKACILDWILPGLIVEQLRTLHLRHFLLDNATVETTFAGHWPLLEKLVFDEVLLMQREEEGINFRRNKIEHLLGKSWVDLCRALAESLPALRIILDRPTSNVNDVDDYRLHPTYLEQLSKLPQVHLIARGPYSQMVRSPNHDIQGVIEEPLLPSVPTATP</sequence>
<keyword evidence="3" id="KW-1185">Reference proteome</keyword>
<gene>
    <name evidence="2" type="ORF">FB567DRAFT_586436</name>
</gene>
<feature type="region of interest" description="Disordered" evidence="1">
    <location>
        <begin position="1"/>
        <end position="22"/>
    </location>
</feature>
<protein>
    <submittedName>
        <fullName evidence="2">Uncharacterized protein</fullName>
    </submittedName>
</protein>
<feature type="compositionally biased region" description="Polar residues" evidence="1">
    <location>
        <begin position="1"/>
        <end position="12"/>
    </location>
</feature>
<reference evidence="2" key="1">
    <citation type="journal article" date="2021" name="Nat. Commun.">
        <title>Genetic determinants of endophytism in the Arabidopsis root mycobiome.</title>
        <authorList>
            <person name="Mesny F."/>
            <person name="Miyauchi S."/>
            <person name="Thiergart T."/>
            <person name="Pickel B."/>
            <person name="Atanasova L."/>
            <person name="Karlsson M."/>
            <person name="Huettel B."/>
            <person name="Barry K.W."/>
            <person name="Haridas S."/>
            <person name="Chen C."/>
            <person name="Bauer D."/>
            <person name="Andreopoulos W."/>
            <person name="Pangilinan J."/>
            <person name="LaButti K."/>
            <person name="Riley R."/>
            <person name="Lipzen A."/>
            <person name="Clum A."/>
            <person name="Drula E."/>
            <person name="Henrissat B."/>
            <person name="Kohler A."/>
            <person name="Grigoriev I.V."/>
            <person name="Martin F.M."/>
            <person name="Hacquard S."/>
        </authorList>
    </citation>
    <scope>NUCLEOTIDE SEQUENCE</scope>
    <source>
        <strain evidence="2">MPI-SDFR-AT-0120</strain>
    </source>
</reference>
<organism evidence="2 3">
    <name type="scientific">Paraphoma chrysanthemicola</name>
    <dbReference type="NCBI Taxonomy" id="798071"/>
    <lineage>
        <taxon>Eukaryota</taxon>
        <taxon>Fungi</taxon>
        <taxon>Dikarya</taxon>
        <taxon>Ascomycota</taxon>
        <taxon>Pezizomycotina</taxon>
        <taxon>Dothideomycetes</taxon>
        <taxon>Pleosporomycetidae</taxon>
        <taxon>Pleosporales</taxon>
        <taxon>Pleosporineae</taxon>
        <taxon>Phaeosphaeriaceae</taxon>
        <taxon>Paraphoma</taxon>
    </lineage>
</organism>
<dbReference type="Proteomes" id="UP000813461">
    <property type="component" value="Unassembled WGS sequence"/>
</dbReference>
<evidence type="ECO:0000313" key="2">
    <source>
        <dbReference type="EMBL" id="KAH7095106.1"/>
    </source>
</evidence>
<dbReference type="SUPFAM" id="SSF52047">
    <property type="entry name" value="RNI-like"/>
    <property type="match status" value="1"/>
</dbReference>
<dbReference type="OrthoDB" id="3702761at2759"/>
<dbReference type="EMBL" id="JAGMVJ010000001">
    <property type="protein sequence ID" value="KAH7095106.1"/>
    <property type="molecule type" value="Genomic_DNA"/>
</dbReference>
<evidence type="ECO:0000313" key="3">
    <source>
        <dbReference type="Proteomes" id="UP000813461"/>
    </source>
</evidence>